<organism evidence="3">
    <name type="scientific">marine metagenome</name>
    <dbReference type="NCBI Taxonomy" id="408172"/>
    <lineage>
        <taxon>unclassified sequences</taxon>
        <taxon>metagenomes</taxon>
        <taxon>ecological metagenomes</taxon>
    </lineage>
</organism>
<dbReference type="Gene3D" id="3.30.1310.10">
    <property type="entry name" value="Nucleoid-associated protein YbaB-like domain"/>
    <property type="match status" value="1"/>
</dbReference>
<evidence type="ECO:0000313" key="3">
    <source>
        <dbReference type="EMBL" id="SVB24590.1"/>
    </source>
</evidence>
<dbReference type="Pfam" id="PF02575">
    <property type="entry name" value="YbaB_DNA_bd"/>
    <property type="match status" value="1"/>
</dbReference>
<dbReference type="PANTHER" id="PTHR33449:SF1">
    <property type="entry name" value="NUCLEOID-ASSOCIATED PROTEIN YBAB"/>
    <property type="match status" value="1"/>
</dbReference>
<dbReference type="InterPro" id="IPR036894">
    <property type="entry name" value="YbaB-like_sf"/>
</dbReference>
<keyword evidence="1" id="KW-0238">DNA-binding</keyword>
<dbReference type="GO" id="GO:0005829">
    <property type="term" value="C:cytosol"/>
    <property type="evidence" value="ECO:0007669"/>
    <property type="project" value="TreeGrafter"/>
</dbReference>
<feature type="coiled-coil region" evidence="2">
    <location>
        <begin position="7"/>
        <end position="79"/>
    </location>
</feature>
<dbReference type="SUPFAM" id="SSF82607">
    <property type="entry name" value="YbaB-like"/>
    <property type="match status" value="1"/>
</dbReference>
<dbReference type="EMBL" id="UINC01034167">
    <property type="protein sequence ID" value="SVB24590.1"/>
    <property type="molecule type" value="Genomic_DNA"/>
</dbReference>
<accession>A0A382CEW9</accession>
<dbReference type="HAMAP" id="MF_00274">
    <property type="entry name" value="DNA_YbaB_EbfC"/>
    <property type="match status" value="1"/>
</dbReference>
<dbReference type="NCBIfam" id="TIGR00103">
    <property type="entry name" value="DNA_YbaB_EbfC"/>
    <property type="match status" value="1"/>
</dbReference>
<dbReference type="PANTHER" id="PTHR33449">
    <property type="entry name" value="NUCLEOID-ASSOCIATED PROTEIN YBAB"/>
    <property type="match status" value="1"/>
</dbReference>
<evidence type="ECO:0000256" key="2">
    <source>
        <dbReference type="SAM" id="Coils"/>
    </source>
</evidence>
<gene>
    <name evidence="3" type="ORF">METZ01_LOCUS177444</name>
</gene>
<keyword evidence="2" id="KW-0175">Coiled coil</keyword>
<reference evidence="3" key="1">
    <citation type="submission" date="2018-05" db="EMBL/GenBank/DDBJ databases">
        <authorList>
            <person name="Lanie J.A."/>
            <person name="Ng W.-L."/>
            <person name="Kazmierczak K.M."/>
            <person name="Andrzejewski T.M."/>
            <person name="Davidsen T.M."/>
            <person name="Wayne K.J."/>
            <person name="Tettelin H."/>
            <person name="Glass J.I."/>
            <person name="Rusch D."/>
            <person name="Podicherti R."/>
            <person name="Tsui H.-C.T."/>
            <person name="Winkler M.E."/>
        </authorList>
    </citation>
    <scope>NUCLEOTIDE SEQUENCE</scope>
</reference>
<sequence length="108" mass="11855">MFNKGNMSNILSQAREVQKKIEEVQSDLEKITINAESGGGLVTVMINGKQEILELNISKEAMEEDKELLEDLIISAINKALTDSQEEMQSRMNSVTGGMLGGLRIPGM</sequence>
<protein>
    <recommendedName>
        <fullName evidence="4">Nucleoid-associated protein</fullName>
    </recommendedName>
</protein>
<dbReference type="AlphaFoldDB" id="A0A382CEW9"/>
<evidence type="ECO:0008006" key="4">
    <source>
        <dbReference type="Google" id="ProtNLM"/>
    </source>
</evidence>
<proteinExistence type="inferred from homology"/>
<dbReference type="InterPro" id="IPR004401">
    <property type="entry name" value="YbaB/EbfC"/>
</dbReference>
<name>A0A382CEW9_9ZZZZ</name>
<evidence type="ECO:0000256" key="1">
    <source>
        <dbReference type="ARBA" id="ARBA00023125"/>
    </source>
</evidence>
<dbReference type="GO" id="GO:0003677">
    <property type="term" value="F:DNA binding"/>
    <property type="evidence" value="ECO:0007669"/>
    <property type="project" value="UniProtKB-KW"/>
</dbReference>
<dbReference type="PIRSF" id="PIRSF004555">
    <property type="entry name" value="UCP004555"/>
    <property type="match status" value="1"/>
</dbReference>